<proteinExistence type="predicted"/>
<evidence type="ECO:0000313" key="2">
    <source>
        <dbReference type="EMBL" id="MDJ1184821.1"/>
    </source>
</evidence>
<organism evidence="2 3">
    <name type="scientific">Roseofilum casamattae BLCC-M143</name>
    <dbReference type="NCBI Taxonomy" id="3022442"/>
    <lineage>
        <taxon>Bacteria</taxon>
        <taxon>Bacillati</taxon>
        <taxon>Cyanobacteriota</taxon>
        <taxon>Cyanophyceae</taxon>
        <taxon>Desertifilales</taxon>
        <taxon>Desertifilaceae</taxon>
        <taxon>Roseofilum</taxon>
        <taxon>Roseofilum casamattae</taxon>
    </lineage>
</organism>
<dbReference type="Pfam" id="PF00483">
    <property type="entry name" value="NTP_transferase"/>
    <property type="match status" value="1"/>
</dbReference>
<gene>
    <name evidence="2" type="ORF">PMH09_16660</name>
</gene>
<dbReference type="Proteomes" id="UP001232992">
    <property type="component" value="Unassembled WGS sequence"/>
</dbReference>
<evidence type="ECO:0000259" key="1">
    <source>
        <dbReference type="Pfam" id="PF00483"/>
    </source>
</evidence>
<dbReference type="InterPro" id="IPR029044">
    <property type="entry name" value="Nucleotide-diphossugar_trans"/>
</dbReference>
<dbReference type="RefSeq" id="WP_283759476.1">
    <property type="nucleotide sequence ID" value="NZ_JAQOSQ010000020.1"/>
</dbReference>
<accession>A0ABT7C2B7</accession>
<protein>
    <recommendedName>
        <fullName evidence="1">Nucleotidyl transferase domain-containing protein</fullName>
    </recommendedName>
</protein>
<dbReference type="SUPFAM" id="SSF53448">
    <property type="entry name" value="Nucleotide-diphospho-sugar transferases"/>
    <property type="match status" value="1"/>
</dbReference>
<comment type="caution">
    <text evidence="2">The sequence shown here is derived from an EMBL/GenBank/DDBJ whole genome shotgun (WGS) entry which is preliminary data.</text>
</comment>
<dbReference type="InterPro" id="IPR005835">
    <property type="entry name" value="NTP_transferase_dom"/>
</dbReference>
<dbReference type="EMBL" id="JAQOSQ010000020">
    <property type="protein sequence ID" value="MDJ1184821.1"/>
    <property type="molecule type" value="Genomic_DNA"/>
</dbReference>
<sequence length="307" mass="35931">MDLAPIAFFAYKRPEHALRALSSLAECDLARESKLYIFCDGIKVPGDRDRVMAAREVVKSQQWCGEVEILEREENIGLAKSIISGVTKLSDKYGKVIVLEDDLLVHPKFLQYMNHALEKYQDRERVMQISGHMFPADFPCETDSFFLPSVTTWGWGTWQRAWKYLDPKLTGYDRLKKSRELRYQFDLNNSYYYYELLEDLIAGKIDAWGIVWYLSVFMQDGLTLFPKYSFIDNIGWDGSGTHCGDETIPIAEPPKNFQVKTYPERIEVTPYKKLVYQGIAKANNENYWTRFKRKVRIRSRLRALLKR</sequence>
<evidence type="ECO:0000313" key="3">
    <source>
        <dbReference type="Proteomes" id="UP001232992"/>
    </source>
</evidence>
<keyword evidence="3" id="KW-1185">Reference proteome</keyword>
<reference evidence="2 3" key="1">
    <citation type="submission" date="2023-01" db="EMBL/GenBank/DDBJ databases">
        <title>Novel diversity within Roseofilum (Cyanobacteria; Desertifilaceae) from marine benthic mats with descriptions of four novel species.</title>
        <authorList>
            <person name="Wang Y."/>
            <person name="Berthold D.E."/>
            <person name="Hu J."/>
            <person name="Lefler F.W."/>
            <person name="Laughinghouse H.D. IV."/>
        </authorList>
    </citation>
    <scope>NUCLEOTIDE SEQUENCE [LARGE SCALE GENOMIC DNA]</scope>
    <source>
        <strain evidence="2 3">BLCC-M143</strain>
    </source>
</reference>
<name>A0ABT7C2B7_9CYAN</name>
<feature type="domain" description="Nucleotidyl transferase" evidence="1">
    <location>
        <begin position="47"/>
        <end position="123"/>
    </location>
</feature>
<dbReference type="Gene3D" id="3.90.550.10">
    <property type="entry name" value="Spore Coat Polysaccharide Biosynthesis Protein SpsA, Chain A"/>
    <property type="match status" value="1"/>
</dbReference>